<dbReference type="Proteomes" id="UP001162162">
    <property type="component" value="Unassembled WGS sequence"/>
</dbReference>
<dbReference type="AlphaFoldDB" id="A0AAV8Y4J7"/>
<evidence type="ECO:0000256" key="1">
    <source>
        <dbReference type="ARBA" id="ARBA00022490"/>
    </source>
</evidence>
<sequence>MTKFVKDLQQTYPATVTTVLRTGDKLALDKKSDQRCKLCMGMLIEKNSELTSEESTKFSRLVSTTIPNYTVSRQERYQNVLDKFNDEIVSTSDYCYACSKITPCIIMVQK</sequence>
<dbReference type="GO" id="GO:0000049">
    <property type="term" value="F:tRNA binding"/>
    <property type="evidence" value="ECO:0007669"/>
    <property type="project" value="InterPro"/>
</dbReference>
<dbReference type="EMBL" id="JAPWTK010000227">
    <property type="protein sequence ID" value="KAJ8945152.1"/>
    <property type="molecule type" value="Genomic_DNA"/>
</dbReference>
<gene>
    <name evidence="3" type="ORF">NQ318_001617</name>
</gene>
<dbReference type="Pfam" id="PF10288">
    <property type="entry name" value="CTU2"/>
    <property type="match status" value="1"/>
</dbReference>
<dbReference type="PANTHER" id="PTHR20882">
    <property type="entry name" value="CYTOPLASMIC TRNA 2-THIOLATION PROTEIN 2"/>
    <property type="match status" value="1"/>
</dbReference>
<dbReference type="PANTHER" id="PTHR20882:SF14">
    <property type="entry name" value="CYTOPLASMIC TRNA 2-THIOLATION PROTEIN 2"/>
    <property type="match status" value="1"/>
</dbReference>
<name>A0AAV8Y4J7_9CUCU</name>
<dbReference type="GO" id="GO:0002143">
    <property type="term" value="P:tRNA wobble position uridine thiolation"/>
    <property type="evidence" value="ECO:0007669"/>
    <property type="project" value="TreeGrafter"/>
</dbReference>
<organism evidence="3 4">
    <name type="scientific">Aromia moschata</name>
    <dbReference type="NCBI Taxonomy" id="1265417"/>
    <lineage>
        <taxon>Eukaryota</taxon>
        <taxon>Metazoa</taxon>
        <taxon>Ecdysozoa</taxon>
        <taxon>Arthropoda</taxon>
        <taxon>Hexapoda</taxon>
        <taxon>Insecta</taxon>
        <taxon>Pterygota</taxon>
        <taxon>Neoptera</taxon>
        <taxon>Endopterygota</taxon>
        <taxon>Coleoptera</taxon>
        <taxon>Polyphaga</taxon>
        <taxon>Cucujiformia</taxon>
        <taxon>Chrysomeloidea</taxon>
        <taxon>Cerambycidae</taxon>
        <taxon>Cerambycinae</taxon>
        <taxon>Callichromatini</taxon>
        <taxon>Aromia</taxon>
    </lineage>
</organism>
<keyword evidence="1" id="KW-0963">Cytoplasm</keyword>
<protein>
    <submittedName>
        <fullName evidence="3">Uncharacterized protein</fullName>
    </submittedName>
</protein>
<evidence type="ECO:0000256" key="2">
    <source>
        <dbReference type="ARBA" id="ARBA00022694"/>
    </source>
</evidence>
<dbReference type="GO" id="GO:0005829">
    <property type="term" value="C:cytosol"/>
    <property type="evidence" value="ECO:0007669"/>
    <property type="project" value="TreeGrafter"/>
</dbReference>
<evidence type="ECO:0000313" key="4">
    <source>
        <dbReference type="Proteomes" id="UP001162162"/>
    </source>
</evidence>
<keyword evidence="4" id="KW-1185">Reference proteome</keyword>
<keyword evidence="2" id="KW-0819">tRNA processing</keyword>
<accession>A0AAV8Y4J7</accession>
<reference evidence="3" key="1">
    <citation type="journal article" date="2023" name="Insect Mol. Biol.">
        <title>Genome sequencing provides insights into the evolution of gene families encoding plant cell wall-degrading enzymes in longhorned beetles.</title>
        <authorList>
            <person name="Shin N.R."/>
            <person name="Okamura Y."/>
            <person name="Kirsch R."/>
            <person name="Pauchet Y."/>
        </authorList>
    </citation>
    <scope>NUCLEOTIDE SEQUENCE</scope>
    <source>
        <strain evidence="3">AMC_N1</strain>
    </source>
</reference>
<comment type="caution">
    <text evidence="3">The sequence shown here is derived from an EMBL/GenBank/DDBJ whole genome shotgun (WGS) entry which is preliminary data.</text>
</comment>
<proteinExistence type="predicted"/>
<dbReference type="InterPro" id="IPR019407">
    <property type="entry name" value="CTU2"/>
</dbReference>
<evidence type="ECO:0000313" key="3">
    <source>
        <dbReference type="EMBL" id="KAJ8945152.1"/>
    </source>
</evidence>
<dbReference type="GO" id="GO:0016783">
    <property type="term" value="F:sulfurtransferase activity"/>
    <property type="evidence" value="ECO:0007669"/>
    <property type="project" value="TreeGrafter"/>
</dbReference>